<dbReference type="SUPFAM" id="SSF48179">
    <property type="entry name" value="6-phosphogluconate dehydrogenase C-terminal domain-like"/>
    <property type="match status" value="1"/>
</dbReference>
<dbReference type="GO" id="GO:0006065">
    <property type="term" value="P:UDP-glucuronate biosynthetic process"/>
    <property type="evidence" value="ECO:0007669"/>
    <property type="project" value="UniProtKB-UniPathway"/>
</dbReference>
<reference evidence="7" key="1">
    <citation type="journal article" date="2020" name="Nature">
        <title>Giant virus diversity and host interactions through global metagenomics.</title>
        <authorList>
            <person name="Schulz F."/>
            <person name="Roux S."/>
            <person name="Paez-Espino D."/>
            <person name="Jungbluth S."/>
            <person name="Walsh D.A."/>
            <person name="Denef V.J."/>
            <person name="McMahon K.D."/>
            <person name="Konstantinidis K.T."/>
            <person name="Eloe-Fadrosh E.A."/>
            <person name="Kyrpides N.C."/>
            <person name="Woyke T."/>
        </authorList>
    </citation>
    <scope>NUCLEOTIDE SEQUENCE</scope>
    <source>
        <strain evidence="7">GVMAG-M-3300025880-75</strain>
    </source>
</reference>
<dbReference type="InterPro" id="IPR028357">
    <property type="entry name" value="UDPglc_DH_bac"/>
</dbReference>
<dbReference type="AlphaFoldDB" id="A0A6C0JBD5"/>
<evidence type="ECO:0000256" key="3">
    <source>
        <dbReference type="ARBA" id="ARBA00012954"/>
    </source>
</evidence>
<dbReference type="GO" id="GO:0003979">
    <property type="term" value="F:UDP-glucose 6-dehydrogenase activity"/>
    <property type="evidence" value="ECO:0007669"/>
    <property type="project" value="UniProtKB-EC"/>
</dbReference>
<protein>
    <recommendedName>
        <fullName evidence="3">UDP-glucose 6-dehydrogenase</fullName>
        <ecNumber evidence="3">1.1.1.22</ecNumber>
    </recommendedName>
</protein>
<comment type="catalytic activity">
    <reaction evidence="4">
        <text>UDP-alpha-D-glucose + 2 NAD(+) + H2O = UDP-alpha-D-glucuronate + 2 NADH + 3 H(+)</text>
        <dbReference type="Rhea" id="RHEA:23596"/>
        <dbReference type="ChEBI" id="CHEBI:15377"/>
        <dbReference type="ChEBI" id="CHEBI:15378"/>
        <dbReference type="ChEBI" id="CHEBI:57540"/>
        <dbReference type="ChEBI" id="CHEBI:57945"/>
        <dbReference type="ChEBI" id="CHEBI:58052"/>
        <dbReference type="ChEBI" id="CHEBI:58885"/>
        <dbReference type="EC" id="1.1.1.22"/>
    </reaction>
</comment>
<dbReference type="InterPro" id="IPR036291">
    <property type="entry name" value="NAD(P)-bd_dom_sf"/>
</dbReference>
<evidence type="ECO:0000313" key="7">
    <source>
        <dbReference type="EMBL" id="QHU02130.1"/>
    </source>
</evidence>
<dbReference type="PANTHER" id="PTHR43750:SF3">
    <property type="entry name" value="UDP-GLUCOSE 6-DEHYDROGENASE TUAD"/>
    <property type="match status" value="1"/>
</dbReference>
<dbReference type="PANTHER" id="PTHR43750">
    <property type="entry name" value="UDP-GLUCOSE 6-DEHYDROGENASE TUAD"/>
    <property type="match status" value="1"/>
</dbReference>
<dbReference type="PIRSF" id="PIRSF000124">
    <property type="entry name" value="UDPglc_GDPman_dh"/>
    <property type="match status" value="1"/>
</dbReference>
<dbReference type="Gene3D" id="3.40.50.720">
    <property type="entry name" value="NAD(P)-binding Rossmann-like Domain"/>
    <property type="match status" value="2"/>
</dbReference>
<evidence type="ECO:0000259" key="5">
    <source>
        <dbReference type="Pfam" id="PF00984"/>
    </source>
</evidence>
<proteinExistence type="inferred from homology"/>
<name>A0A6C0JBD5_9ZZZZ</name>
<comment type="similarity">
    <text evidence="2">Belongs to the UDP-glucose/GDP-mannose dehydrogenase family.</text>
</comment>
<dbReference type="Pfam" id="PF03721">
    <property type="entry name" value="UDPG_MGDP_dh_N"/>
    <property type="match status" value="1"/>
</dbReference>
<dbReference type="GO" id="GO:0000271">
    <property type="term" value="P:polysaccharide biosynthetic process"/>
    <property type="evidence" value="ECO:0007669"/>
    <property type="project" value="InterPro"/>
</dbReference>
<feature type="domain" description="UDP-glucose/GDP-mannose dehydrogenase dimerisation" evidence="5">
    <location>
        <begin position="200"/>
        <end position="291"/>
    </location>
</feature>
<sequence>MSNKNITVIGIGRLGLGLALLIEKAGFNVCGVDIFPSYVKTLNDKTFKTKEPEYENLLKNSKNFRATTDLLEGLNHSDIIFIIVPTPNGGGERFYDHSILSNLLLKINKHKVKNKSLIIGCTVMPGYIRDIAKLLVKDCENTTVNYNPEFIAQGEIVKGFRNPDIILIGTDDDTLGNKLEEIYKNIAETSPRYCVLTPIEAEMVKISINGFITTKLSFANMISDVCDKLGADKKKVLKSVGGDSRIGNKYFNPGYSFGGPCFPRDTKALKQIVDSVDLNSDLLAATTKYNEEHSIFQTNQLLEDGKEEYVIEDICYKEGSNIPIIEESAKLKIARNLVKAGKKVTIKDESHMIDEVIKEYGNLFDYELKY</sequence>
<dbReference type="NCBIfam" id="TIGR03026">
    <property type="entry name" value="NDP-sugDHase"/>
    <property type="match status" value="1"/>
</dbReference>
<dbReference type="UniPathway" id="UPA00038">
    <property type="reaction ID" value="UER00491"/>
</dbReference>
<evidence type="ECO:0000259" key="6">
    <source>
        <dbReference type="Pfam" id="PF03721"/>
    </source>
</evidence>
<dbReference type="PIRSF" id="PIRSF500134">
    <property type="entry name" value="UDPglc_DH_bac"/>
    <property type="match status" value="1"/>
</dbReference>
<organism evidence="7">
    <name type="scientific">viral metagenome</name>
    <dbReference type="NCBI Taxonomy" id="1070528"/>
    <lineage>
        <taxon>unclassified sequences</taxon>
        <taxon>metagenomes</taxon>
        <taxon>organismal metagenomes</taxon>
    </lineage>
</organism>
<comment type="pathway">
    <text evidence="1">Nucleotide-sugar biosynthesis; UDP-alpha-D-glucuronate biosynthesis; UDP-alpha-D-glucuronate from UDP-alpha-D-glucose: step 1/1.</text>
</comment>
<accession>A0A6C0JBD5</accession>
<dbReference type="Gene3D" id="1.20.5.100">
    <property type="entry name" value="Cytochrome c1, transmembrane anchor, C-terminal"/>
    <property type="match status" value="1"/>
</dbReference>
<dbReference type="SUPFAM" id="SSF51735">
    <property type="entry name" value="NAD(P)-binding Rossmann-fold domains"/>
    <property type="match status" value="1"/>
</dbReference>
<dbReference type="InterPro" id="IPR014026">
    <property type="entry name" value="UDP-Glc/GDP-Man_DH_dimer"/>
</dbReference>
<dbReference type="Pfam" id="PF00984">
    <property type="entry name" value="UDPG_MGDP_dh"/>
    <property type="match status" value="1"/>
</dbReference>
<dbReference type="InterPro" id="IPR008927">
    <property type="entry name" value="6-PGluconate_DH-like_C_sf"/>
</dbReference>
<feature type="domain" description="UDP-glucose/GDP-mannose dehydrogenase N-terminal" evidence="6">
    <location>
        <begin position="5"/>
        <end position="182"/>
    </location>
</feature>
<dbReference type="EC" id="1.1.1.22" evidence="3"/>
<dbReference type="GO" id="GO:0051287">
    <property type="term" value="F:NAD binding"/>
    <property type="evidence" value="ECO:0007669"/>
    <property type="project" value="InterPro"/>
</dbReference>
<dbReference type="EMBL" id="MN740355">
    <property type="protein sequence ID" value="QHU02130.1"/>
    <property type="molecule type" value="Genomic_DNA"/>
</dbReference>
<dbReference type="InterPro" id="IPR001732">
    <property type="entry name" value="UDP-Glc/GDP-Man_DH_N"/>
</dbReference>
<dbReference type="InterPro" id="IPR017476">
    <property type="entry name" value="UDP-Glc/GDP-Man"/>
</dbReference>
<evidence type="ECO:0000256" key="2">
    <source>
        <dbReference type="ARBA" id="ARBA00006601"/>
    </source>
</evidence>
<evidence type="ECO:0000256" key="1">
    <source>
        <dbReference type="ARBA" id="ARBA00004701"/>
    </source>
</evidence>
<evidence type="ECO:0000256" key="4">
    <source>
        <dbReference type="ARBA" id="ARBA00047473"/>
    </source>
</evidence>